<proteinExistence type="predicted"/>
<protein>
    <submittedName>
        <fullName evidence="2">DUF4271 domain-containing protein</fullName>
    </submittedName>
</protein>
<sequence length="227" mass="26507">MFKYGWGFILPYFWQMQESPLIPQLASTWLFWLLVGGTLCIGLLRYQYAHRFTRLLRLPFRNYNFDSSELRMDLFNGSLEFWSIAAMALAITLVSKSELQFSDWTLTVRYALIIGVFLTFQGLLYQLAGYIFQDQEAYSSAWHEKSMFLRWAAIWITPLLWWLSFGIGPRELLAIAGGIFLILLYLWALGRTALVLLRKSSLRPYHNLLYLCALEISPVLIFIFLVS</sequence>
<evidence type="ECO:0000256" key="1">
    <source>
        <dbReference type="SAM" id="Phobius"/>
    </source>
</evidence>
<evidence type="ECO:0000313" key="3">
    <source>
        <dbReference type="Proteomes" id="UP000484164"/>
    </source>
</evidence>
<organism evidence="2 3">
    <name type="scientific">Phaeocystidibacter marisrubri</name>
    <dbReference type="NCBI Taxonomy" id="1577780"/>
    <lineage>
        <taxon>Bacteria</taxon>
        <taxon>Pseudomonadati</taxon>
        <taxon>Bacteroidota</taxon>
        <taxon>Flavobacteriia</taxon>
        <taxon>Flavobacteriales</taxon>
        <taxon>Phaeocystidibacteraceae</taxon>
        <taxon>Phaeocystidibacter</taxon>
    </lineage>
</organism>
<evidence type="ECO:0000313" key="2">
    <source>
        <dbReference type="EMBL" id="KAB2816126.1"/>
    </source>
</evidence>
<feature type="transmembrane region" description="Helical" evidence="1">
    <location>
        <begin position="29"/>
        <end position="48"/>
    </location>
</feature>
<dbReference type="OrthoDB" id="1438590at2"/>
<dbReference type="InterPro" id="IPR025367">
    <property type="entry name" value="DUF4271"/>
</dbReference>
<feature type="transmembrane region" description="Helical" evidence="1">
    <location>
        <begin position="208"/>
        <end position="226"/>
    </location>
</feature>
<comment type="caution">
    <text evidence="2">The sequence shown here is derived from an EMBL/GenBank/DDBJ whole genome shotgun (WGS) entry which is preliminary data.</text>
</comment>
<name>A0A6L3ZET1_9FLAO</name>
<feature type="transmembrane region" description="Helical" evidence="1">
    <location>
        <begin position="148"/>
        <end position="167"/>
    </location>
</feature>
<dbReference type="Proteomes" id="UP000484164">
    <property type="component" value="Unassembled WGS sequence"/>
</dbReference>
<keyword evidence="1" id="KW-0812">Transmembrane</keyword>
<reference evidence="2 3" key="1">
    <citation type="submission" date="2019-10" db="EMBL/GenBank/DDBJ databases">
        <title>Genome sequence of Phaeocystidibacter marisrubri JCM30614 (type strain).</title>
        <authorList>
            <person name="Bowman J.P."/>
        </authorList>
    </citation>
    <scope>NUCLEOTIDE SEQUENCE [LARGE SCALE GENOMIC DNA]</scope>
    <source>
        <strain evidence="2 3">JCM 30614</strain>
    </source>
</reference>
<dbReference type="AlphaFoldDB" id="A0A6L3ZET1"/>
<keyword evidence="1" id="KW-0472">Membrane</keyword>
<dbReference type="Pfam" id="PF14093">
    <property type="entry name" value="DUF4271"/>
    <property type="match status" value="1"/>
</dbReference>
<feature type="transmembrane region" description="Helical" evidence="1">
    <location>
        <begin position="173"/>
        <end position="196"/>
    </location>
</feature>
<accession>A0A6L3ZET1</accession>
<keyword evidence="3" id="KW-1185">Reference proteome</keyword>
<gene>
    <name evidence="2" type="ORF">F8C82_10580</name>
</gene>
<keyword evidence="1" id="KW-1133">Transmembrane helix</keyword>
<feature type="transmembrane region" description="Helical" evidence="1">
    <location>
        <begin position="107"/>
        <end position="127"/>
    </location>
</feature>
<dbReference type="EMBL" id="WBVQ01000002">
    <property type="protein sequence ID" value="KAB2816126.1"/>
    <property type="molecule type" value="Genomic_DNA"/>
</dbReference>